<dbReference type="Proteomes" id="UP000269945">
    <property type="component" value="Unassembled WGS sequence"/>
</dbReference>
<dbReference type="AlphaFoldDB" id="A0A9X9QAT6"/>
<dbReference type="EMBL" id="CYRY02046808">
    <property type="protein sequence ID" value="VCX42598.1"/>
    <property type="molecule type" value="Genomic_DNA"/>
</dbReference>
<comment type="caution">
    <text evidence="2">The sequence shown here is derived from an EMBL/GenBank/DDBJ whole genome shotgun (WGS) entry which is preliminary data.</text>
</comment>
<reference evidence="2 3" key="1">
    <citation type="submission" date="2018-10" db="EMBL/GenBank/DDBJ databases">
        <authorList>
            <person name="Ekblom R."/>
            <person name="Jareborg N."/>
        </authorList>
    </citation>
    <scope>NUCLEOTIDE SEQUENCE [LARGE SCALE GENOMIC DNA]</scope>
    <source>
        <tissue evidence="2">Muscle</tissue>
    </source>
</reference>
<accession>A0A9X9QAT6</accession>
<feature type="region of interest" description="Disordered" evidence="1">
    <location>
        <begin position="1"/>
        <end position="28"/>
    </location>
</feature>
<feature type="non-terminal residue" evidence="2">
    <location>
        <position position="1"/>
    </location>
</feature>
<organism evidence="2 3">
    <name type="scientific">Gulo gulo</name>
    <name type="common">Wolverine</name>
    <name type="synonym">Gluton</name>
    <dbReference type="NCBI Taxonomy" id="48420"/>
    <lineage>
        <taxon>Eukaryota</taxon>
        <taxon>Metazoa</taxon>
        <taxon>Chordata</taxon>
        <taxon>Craniata</taxon>
        <taxon>Vertebrata</taxon>
        <taxon>Euteleostomi</taxon>
        <taxon>Mammalia</taxon>
        <taxon>Eutheria</taxon>
        <taxon>Laurasiatheria</taxon>
        <taxon>Carnivora</taxon>
        <taxon>Caniformia</taxon>
        <taxon>Musteloidea</taxon>
        <taxon>Mustelidae</taxon>
        <taxon>Guloninae</taxon>
        <taxon>Gulo</taxon>
    </lineage>
</organism>
<evidence type="ECO:0000313" key="2">
    <source>
        <dbReference type="EMBL" id="VCX42598.1"/>
    </source>
</evidence>
<evidence type="ECO:0000256" key="1">
    <source>
        <dbReference type="SAM" id="MobiDB-lite"/>
    </source>
</evidence>
<name>A0A9X9QAT6_GULGU</name>
<proteinExistence type="predicted"/>
<keyword evidence="3" id="KW-1185">Reference proteome</keyword>
<gene>
    <name evidence="2" type="ORF">BN2614_LOCUS2</name>
</gene>
<feature type="non-terminal residue" evidence="2">
    <location>
        <position position="56"/>
    </location>
</feature>
<evidence type="ECO:0000313" key="3">
    <source>
        <dbReference type="Proteomes" id="UP000269945"/>
    </source>
</evidence>
<feature type="compositionally biased region" description="Basic and acidic residues" evidence="1">
    <location>
        <begin position="1"/>
        <end position="13"/>
    </location>
</feature>
<protein>
    <submittedName>
        <fullName evidence="2">Uncharacterized protein</fullName>
    </submittedName>
</protein>
<sequence length="56" mass="6053">GRSCHEISHERLPRAHLSAASENETGQEPLCGRVCGWAGTPDSWPSWGLCGCLRSC</sequence>